<feature type="region of interest" description="Disordered" evidence="14">
    <location>
        <begin position="1"/>
        <end position="52"/>
    </location>
</feature>
<dbReference type="GO" id="GO:0005737">
    <property type="term" value="C:cytoplasm"/>
    <property type="evidence" value="ECO:0007669"/>
    <property type="project" value="TreeGrafter"/>
</dbReference>
<evidence type="ECO:0000256" key="14">
    <source>
        <dbReference type="SAM" id="MobiDB-lite"/>
    </source>
</evidence>
<dbReference type="GO" id="GO:0034599">
    <property type="term" value="P:cellular response to oxidative stress"/>
    <property type="evidence" value="ECO:0007669"/>
    <property type="project" value="UniProtKB-ARBA"/>
</dbReference>
<dbReference type="CDD" id="cd03017">
    <property type="entry name" value="PRX_BCP"/>
    <property type="match status" value="1"/>
</dbReference>
<comment type="similarity">
    <text evidence="11">Belongs to the peroxiredoxin family. BCP/PrxQ subfamily.</text>
</comment>
<dbReference type="GO" id="GO:0008379">
    <property type="term" value="F:thioredoxin peroxidase activity"/>
    <property type="evidence" value="ECO:0007669"/>
    <property type="project" value="TreeGrafter"/>
</dbReference>
<dbReference type="GO" id="GO:0005634">
    <property type="term" value="C:nucleus"/>
    <property type="evidence" value="ECO:0007669"/>
    <property type="project" value="UniProtKB-SubCell"/>
</dbReference>
<keyword evidence="6" id="KW-0560">Oxidoreductase</keyword>
<dbReference type="SUPFAM" id="SSF52833">
    <property type="entry name" value="Thioredoxin-like"/>
    <property type="match status" value="1"/>
</dbReference>
<feature type="compositionally biased region" description="Basic residues" evidence="14">
    <location>
        <begin position="1"/>
        <end position="10"/>
    </location>
</feature>
<keyword evidence="17" id="KW-1185">Reference proteome</keyword>
<comment type="subunit">
    <text evidence="2">Monomer.</text>
</comment>
<proteinExistence type="inferred from homology"/>
<evidence type="ECO:0000256" key="5">
    <source>
        <dbReference type="ARBA" id="ARBA00022862"/>
    </source>
</evidence>
<protein>
    <recommendedName>
        <fullName evidence="3">thioredoxin-dependent peroxiredoxin</fullName>
        <ecNumber evidence="3">1.11.1.24</ecNumber>
    </recommendedName>
    <alternativeName>
        <fullName evidence="13">Nuclear thiol peroxidase</fullName>
    </alternativeName>
    <alternativeName>
        <fullName evidence="10">Thioredoxin peroxidase</fullName>
    </alternativeName>
</protein>
<gene>
    <name evidence="16" type="ORF">ASPZODRAFT_58689</name>
</gene>
<feature type="compositionally biased region" description="Polar residues" evidence="14">
    <location>
        <begin position="23"/>
        <end position="35"/>
    </location>
</feature>
<organism evidence="16 17">
    <name type="scientific">Penicilliopsis zonata CBS 506.65</name>
    <dbReference type="NCBI Taxonomy" id="1073090"/>
    <lineage>
        <taxon>Eukaryota</taxon>
        <taxon>Fungi</taxon>
        <taxon>Dikarya</taxon>
        <taxon>Ascomycota</taxon>
        <taxon>Pezizomycotina</taxon>
        <taxon>Eurotiomycetes</taxon>
        <taxon>Eurotiomycetidae</taxon>
        <taxon>Eurotiales</taxon>
        <taxon>Aspergillaceae</taxon>
        <taxon>Penicilliopsis</taxon>
    </lineage>
</organism>
<evidence type="ECO:0000256" key="8">
    <source>
        <dbReference type="ARBA" id="ARBA00023242"/>
    </source>
</evidence>
<dbReference type="OrthoDB" id="338622at2759"/>
<dbReference type="AlphaFoldDB" id="A0A1L9SQY0"/>
<dbReference type="PROSITE" id="PS51352">
    <property type="entry name" value="THIOREDOXIN_2"/>
    <property type="match status" value="1"/>
</dbReference>
<evidence type="ECO:0000313" key="17">
    <source>
        <dbReference type="Proteomes" id="UP000184188"/>
    </source>
</evidence>
<dbReference type="GeneID" id="34615255"/>
<evidence type="ECO:0000256" key="13">
    <source>
        <dbReference type="ARBA" id="ARBA00077538"/>
    </source>
</evidence>
<evidence type="ECO:0000259" key="15">
    <source>
        <dbReference type="PROSITE" id="PS51352"/>
    </source>
</evidence>
<keyword evidence="7" id="KW-1015">Disulfide bond</keyword>
<evidence type="ECO:0000256" key="4">
    <source>
        <dbReference type="ARBA" id="ARBA00022559"/>
    </source>
</evidence>
<dbReference type="GO" id="GO:0045454">
    <property type="term" value="P:cell redox homeostasis"/>
    <property type="evidence" value="ECO:0007669"/>
    <property type="project" value="TreeGrafter"/>
</dbReference>
<dbReference type="EMBL" id="KV878337">
    <property type="protein sequence ID" value="OJJ49504.1"/>
    <property type="molecule type" value="Genomic_DNA"/>
</dbReference>
<evidence type="ECO:0000256" key="12">
    <source>
        <dbReference type="ARBA" id="ARBA00049091"/>
    </source>
</evidence>
<dbReference type="FunFam" id="3.40.30.10:FF:000157">
    <property type="entry name" value="DOT5p Nuclear thiol peroxidase"/>
    <property type="match status" value="1"/>
</dbReference>
<dbReference type="STRING" id="1073090.A0A1L9SQY0"/>
<evidence type="ECO:0000256" key="3">
    <source>
        <dbReference type="ARBA" id="ARBA00013017"/>
    </source>
</evidence>
<keyword evidence="4" id="KW-0575">Peroxidase</keyword>
<dbReference type="Pfam" id="PF00578">
    <property type="entry name" value="AhpC-TSA"/>
    <property type="match status" value="1"/>
</dbReference>
<dbReference type="Gene3D" id="3.40.30.10">
    <property type="entry name" value="Glutaredoxin"/>
    <property type="match status" value="1"/>
</dbReference>
<evidence type="ECO:0000313" key="16">
    <source>
        <dbReference type="EMBL" id="OJJ49504.1"/>
    </source>
</evidence>
<dbReference type="EC" id="1.11.1.24" evidence="3"/>
<evidence type="ECO:0000256" key="9">
    <source>
        <dbReference type="ARBA" id="ARBA00023284"/>
    </source>
</evidence>
<dbReference type="InterPro" id="IPR036249">
    <property type="entry name" value="Thioredoxin-like_sf"/>
</dbReference>
<keyword evidence="5" id="KW-0049">Antioxidant</keyword>
<evidence type="ECO:0000256" key="11">
    <source>
        <dbReference type="ARBA" id="ARBA00038489"/>
    </source>
</evidence>
<keyword evidence="9" id="KW-0676">Redox-active center</keyword>
<evidence type="ECO:0000256" key="10">
    <source>
        <dbReference type="ARBA" id="ARBA00032824"/>
    </source>
</evidence>
<dbReference type="InterPro" id="IPR013766">
    <property type="entry name" value="Thioredoxin_domain"/>
</dbReference>
<dbReference type="InterPro" id="IPR000866">
    <property type="entry name" value="AhpC/TSA"/>
</dbReference>
<dbReference type="VEuPathDB" id="FungiDB:ASPZODRAFT_58689"/>
<sequence length="207" mass="22114">MVELRKRKIRTQSPAPEKRKKTASTAVNRSRQTAKTNDDTSHGNLSSKGLPQVGDTISLDGFGGELEKNDGGKVTLRSLLDESKSGVVLFTYPRASTPGCTKQACLFRDNHDHLTSTGFSIYGLSTDSPKANTTFQTKQSLPYPLLCDVHATLIAAIGMKKLPKGTTRGVFAIDKNGKVLLSKAGGPDATVEAVQKLVDGVLNGNDL</sequence>
<dbReference type="InterPro" id="IPR050924">
    <property type="entry name" value="Peroxiredoxin_BCP/PrxQ"/>
</dbReference>
<dbReference type="PANTHER" id="PTHR42801:SF23">
    <property type="entry name" value="PEROXIREDOXIN DOT5"/>
    <property type="match status" value="1"/>
</dbReference>
<keyword evidence="8" id="KW-0539">Nucleus</keyword>
<reference evidence="17" key="1">
    <citation type="journal article" date="2017" name="Genome Biol.">
        <title>Comparative genomics reveals high biological diversity and specific adaptations in the industrially and medically important fungal genus Aspergillus.</title>
        <authorList>
            <person name="de Vries R.P."/>
            <person name="Riley R."/>
            <person name="Wiebenga A."/>
            <person name="Aguilar-Osorio G."/>
            <person name="Amillis S."/>
            <person name="Uchima C.A."/>
            <person name="Anderluh G."/>
            <person name="Asadollahi M."/>
            <person name="Askin M."/>
            <person name="Barry K."/>
            <person name="Battaglia E."/>
            <person name="Bayram O."/>
            <person name="Benocci T."/>
            <person name="Braus-Stromeyer S.A."/>
            <person name="Caldana C."/>
            <person name="Canovas D."/>
            <person name="Cerqueira G.C."/>
            <person name="Chen F."/>
            <person name="Chen W."/>
            <person name="Choi C."/>
            <person name="Clum A."/>
            <person name="Dos Santos R.A."/>
            <person name="Damasio A.R."/>
            <person name="Diallinas G."/>
            <person name="Emri T."/>
            <person name="Fekete E."/>
            <person name="Flipphi M."/>
            <person name="Freyberg S."/>
            <person name="Gallo A."/>
            <person name="Gournas C."/>
            <person name="Habgood R."/>
            <person name="Hainaut M."/>
            <person name="Harispe M.L."/>
            <person name="Henrissat B."/>
            <person name="Hilden K.S."/>
            <person name="Hope R."/>
            <person name="Hossain A."/>
            <person name="Karabika E."/>
            <person name="Karaffa L."/>
            <person name="Karanyi Z."/>
            <person name="Krasevec N."/>
            <person name="Kuo A."/>
            <person name="Kusch H."/>
            <person name="LaButti K."/>
            <person name="Lagendijk E.L."/>
            <person name="Lapidus A."/>
            <person name="Levasseur A."/>
            <person name="Lindquist E."/>
            <person name="Lipzen A."/>
            <person name="Logrieco A.F."/>
            <person name="MacCabe A."/>
            <person name="Maekelae M.R."/>
            <person name="Malavazi I."/>
            <person name="Melin P."/>
            <person name="Meyer V."/>
            <person name="Mielnichuk N."/>
            <person name="Miskei M."/>
            <person name="Molnar A.P."/>
            <person name="Mule G."/>
            <person name="Ngan C.Y."/>
            <person name="Orejas M."/>
            <person name="Orosz E."/>
            <person name="Ouedraogo J.P."/>
            <person name="Overkamp K.M."/>
            <person name="Park H.-S."/>
            <person name="Perrone G."/>
            <person name="Piumi F."/>
            <person name="Punt P.J."/>
            <person name="Ram A.F."/>
            <person name="Ramon A."/>
            <person name="Rauscher S."/>
            <person name="Record E."/>
            <person name="Riano-Pachon D.M."/>
            <person name="Robert V."/>
            <person name="Roehrig J."/>
            <person name="Ruller R."/>
            <person name="Salamov A."/>
            <person name="Salih N.S."/>
            <person name="Samson R.A."/>
            <person name="Sandor E."/>
            <person name="Sanguinetti M."/>
            <person name="Schuetze T."/>
            <person name="Sepcic K."/>
            <person name="Shelest E."/>
            <person name="Sherlock G."/>
            <person name="Sophianopoulou V."/>
            <person name="Squina F.M."/>
            <person name="Sun H."/>
            <person name="Susca A."/>
            <person name="Todd R.B."/>
            <person name="Tsang A."/>
            <person name="Unkles S.E."/>
            <person name="van de Wiele N."/>
            <person name="van Rossen-Uffink D."/>
            <person name="Oliveira J.V."/>
            <person name="Vesth T.C."/>
            <person name="Visser J."/>
            <person name="Yu J.-H."/>
            <person name="Zhou M."/>
            <person name="Andersen M.R."/>
            <person name="Archer D.B."/>
            <person name="Baker S.E."/>
            <person name="Benoit I."/>
            <person name="Brakhage A.A."/>
            <person name="Braus G.H."/>
            <person name="Fischer R."/>
            <person name="Frisvad J.C."/>
            <person name="Goldman G.H."/>
            <person name="Houbraken J."/>
            <person name="Oakley B."/>
            <person name="Pocsi I."/>
            <person name="Scazzocchio C."/>
            <person name="Seiboth B."/>
            <person name="vanKuyk P.A."/>
            <person name="Wortman J."/>
            <person name="Dyer P.S."/>
            <person name="Grigoriev I.V."/>
        </authorList>
    </citation>
    <scope>NUCLEOTIDE SEQUENCE [LARGE SCALE GENOMIC DNA]</scope>
    <source>
        <strain evidence="17">CBS 506.65</strain>
    </source>
</reference>
<dbReference type="PANTHER" id="PTHR42801">
    <property type="entry name" value="THIOREDOXIN-DEPENDENT PEROXIDE REDUCTASE"/>
    <property type="match status" value="1"/>
</dbReference>
<evidence type="ECO:0000256" key="1">
    <source>
        <dbReference type="ARBA" id="ARBA00004123"/>
    </source>
</evidence>
<comment type="subcellular location">
    <subcellularLocation>
        <location evidence="1">Nucleus</location>
    </subcellularLocation>
</comment>
<evidence type="ECO:0000256" key="2">
    <source>
        <dbReference type="ARBA" id="ARBA00011245"/>
    </source>
</evidence>
<evidence type="ECO:0000256" key="7">
    <source>
        <dbReference type="ARBA" id="ARBA00023157"/>
    </source>
</evidence>
<dbReference type="RefSeq" id="XP_022584014.1">
    <property type="nucleotide sequence ID" value="XM_022728791.1"/>
</dbReference>
<evidence type="ECO:0000256" key="6">
    <source>
        <dbReference type="ARBA" id="ARBA00023002"/>
    </source>
</evidence>
<accession>A0A1L9SQY0</accession>
<feature type="domain" description="Thioredoxin" evidence="15">
    <location>
        <begin position="48"/>
        <end position="203"/>
    </location>
</feature>
<name>A0A1L9SQY0_9EURO</name>
<comment type="catalytic activity">
    <reaction evidence="12">
        <text>a hydroperoxide + [thioredoxin]-dithiol = an alcohol + [thioredoxin]-disulfide + H2O</text>
        <dbReference type="Rhea" id="RHEA:62620"/>
        <dbReference type="Rhea" id="RHEA-COMP:10698"/>
        <dbReference type="Rhea" id="RHEA-COMP:10700"/>
        <dbReference type="ChEBI" id="CHEBI:15377"/>
        <dbReference type="ChEBI" id="CHEBI:29950"/>
        <dbReference type="ChEBI" id="CHEBI:30879"/>
        <dbReference type="ChEBI" id="CHEBI:35924"/>
        <dbReference type="ChEBI" id="CHEBI:50058"/>
        <dbReference type="EC" id="1.11.1.24"/>
    </reaction>
</comment>
<dbReference type="Proteomes" id="UP000184188">
    <property type="component" value="Unassembled WGS sequence"/>
</dbReference>